<evidence type="ECO:0000313" key="4">
    <source>
        <dbReference type="Proteomes" id="UP000474778"/>
    </source>
</evidence>
<dbReference type="AlphaFoldDB" id="A0A6L7HVU7"/>
<dbReference type="Gene3D" id="3.40.50.1820">
    <property type="entry name" value="alpha/beta hydrolase"/>
    <property type="match status" value="1"/>
</dbReference>
<dbReference type="PANTHER" id="PTHR42776">
    <property type="entry name" value="SERINE PEPTIDASE S9 FAMILY MEMBER"/>
    <property type="match status" value="1"/>
</dbReference>
<dbReference type="GO" id="GO:0006508">
    <property type="term" value="P:proteolysis"/>
    <property type="evidence" value="ECO:0007669"/>
    <property type="project" value="InterPro"/>
</dbReference>
<comment type="caution">
    <text evidence="3">The sequence shown here is derived from an EMBL/GenBank/DDBJ whole genome shotgun (WGS) entry which is preliminary data.</text>
</comment>
<feature type="domain" description="Peptidase S9 prolyl oligopeptidase catalytic" evidence="2">
    <location>
        <begin position="423"/>
        <end position="633"/>
    </location>
</feature>
<accession>A0A6L7HVU7</accession>
<evidence type="ECO:0000313" key="3">
    <source>
        <dbReference type="EMBL" id="MXR68345.1"/>
    </source>
</evidence>
<reference evidence="3 4" key="1">
    <citation type="submission" date="2019-12" db="EMBL/GenBank/DDBJ databases">
        <title>Shewanella insulae sp. nov., isolated from a tidal flat.</title>
        <authorList>
            <person name="Yoon J.-H."/>
        </authorList>
    </citation>
    <scope>NUCLEOTIDE SEQUENCE [LARGE SCALE GENOMIC DNA]</scope>
    <source>
        <strain evidence="3 4">JBTF-M18</strain>
    </source>
</reference>
<evidence type="ECO:0000259" key="2">
    <source>
        <dbReference type="Pfam" id="PF00326"/>
    </source>
</evidence>
<gene>
    <name evidence="3" type="ORF">GNT65_06595</name>
</gene>
<keyword evidence="1" id="KW-0378">Hydrolase</keyword>
<evidence type="ECO:0000256" key="1">
    <source>
        <dbReference type="ARBA" id="ARBA00022801"/>
    </source>
</evidence>
<keyword evidence="4" id="KW-1185">Reference proteome</keyword>
<dbReference type="Proteomes" id="UP000474778">
    <property type="component" value="Unassembled WGS sequence"/>
</dbReference>
<dbReference type="PANTHER" id="PTHR42776:SF27">
    <property type="entry name" value="DIPEPTIDYL PEPTIDASE FAMILY MEMBER 6"/>
    <property type="match status" value="1"/>
</dbReference>
<dbReference type="InterPro" id="IPR001375">
    <property type="entry name" value="Peptidase_S9_cat"/>
</dbReference>
<protein>
    <submittedName>
        <fullName evidence="3">Prolyl oligopeptidase family serine peptidase</fullName>
    </submittedName>
</protein>
<dbReference type="GO" id="GO:0004252">
    <property type="term" value="F:serine-type endopeptidase activity"/>
    <property type="evidence" value="ECO:0007669"/>
    <property type="project" value="TreeGrafter"/>
</dbReference>
<dbReference type="SUPFAM" id="SSF53474">
    <property type="entry name" value="alpha/beta-Hydrolases"/>
    <property type="match status" value="1"/>
</dbReference>
<dbReference type="EMBL" id="WRPA01000004">
    <property type="protein sequence ID" value="MXR68345.1"/>
    <property type="molecule type" value="Genomic_DNA"/>
</dbReference>
<dbReference type="SUPFAM" id="SSF82171">
    <property type="entry name" value="DPP6 N-terminal domain-like"/>
    <property type="match status" value="1"/>
</dbReference>
<name>A0A6L7HVU7_9GAMM</name>
<dbReference type="InterPro" id="IPR029058">
    <property type="entry name" value="AB_hydrolase_fold"/>
</dbReference>
<organism evidence="3 4">
    <name type="scientific">Shewanella insulae</name>
    <dbReference type="NCBI Taxonomy" id="2681496"/>
    <lineage>
        <taxon>Bacteria</taxon>
        <taxon>Pseudomonadati</taxon>
        <taxon>Pseudomonadota</taxon>
        <taxon>Gammaproteobacteria</taxon>
        <taxon>Alteromonadales</taxon>
        <taxon>Shewanellaceae</taxon>
        <taxon>Shewanella</taxon>
    </lineage>
</organism>
<dbReference type="Pfam" id="PF00326">
    <property type="entry name" value="Peptidase_S9"/>
    <property type="match status" value="1"/>
</dbReference>
<dbReference type="FunFam" id="3.40.50.1820:FF:000442">
    <property type="entry name" value="Subfamily S9C unassigned peptidase"/>
    <property type="match status" value="1"/>
</dbReference>
<proteinExistence type="predicted"/>
<sequence length="634" mass="71549">MIFVFYWFISISLLLVNYPAYSATSNDFSRHPEFYNVKISSDGKHLAVLVNTEGRKTLAFLDSNTFKVTFALGGEKRDQVADYYWVNDERVVVQVEQVRGALEKPLNYGEIYAVNFDGSKGRMIFGYRSKKPTAEGGFLIDTLKQDDKYVLISKRALSRRTDVLPEVTKLNVYSGKARKVKRAPIAYSDFLIDHEGYPRFVSGVDKDFRTQLYYSSGKGDSWSKFGEEFEGEFQPIAFAPDNNSIYALKSSDGGPKGLYHYDLNTNKETELYRSTMVDPTYTISSQLNEVFGLRLDEDYPNYLYLKPDAAEAKLHKSLVQAFNGDSVAVTSVTSDGKQAIVHVSSDRNPGTFYLFDTETMKARHLLNARGWIKPSEMAMTEPFRIKTKDGLILNGLMTLPKGKQKNLPTVILPHGGPHARDYWGFDPIVQMLANKGYAVIQVNFRGSTGYGKSFEKAGYGNWGAKIQDDIMLATQYVVQQGVADENRMCIFGISFGGYSALQSAVRFPDTYKCSIGYAGVYDLEMLYDEGDIKSVNWGDAYLDETLGSDKAQRHAQSPVFFVNKLKVPVLIIHGEDDERAPIEHAEVLRDALEKANRPYEWLVKDKEGHGFYNEENILEANEKILAFLDKHIGH</sequence>